<evidence type="ECO:0000256" key="1">
    <source>
        <dbReference type="ARBA" id="ARBA00023224"/>
    </source>
</evidence>
<dbReference type="PANTHER" id="PTHR32089:SF112">
    <property type="entry name" value="LYSOZYME-LIKE PROTEIN-RELATED"/>
    <property type="match status" value="1"/>
</dbReference>
<feature type="transmembrane region" description="Helical" evidence="3">
    <location>
        <begin position="116"/>
        <end position="133"/>
    </location>
</feature>
<dbReference type="Pfam" id="PF00015">
    <property type="entry name" value="MCPsignal"/>
    <property type="match status" value="1"/>
</dbReference>
<keyword evidence="3" id="KW-0812">Transmembrane</keyword>
<comment type="caution">
    <text evidence="5">The sequence shown here is derived from an EMBL/GenBank/DDBJ whole genome shotgun (WGS) entry which is preliminary data.</text>
</comment>
<keyword evidence="3" id="KW-0472">Membrane</keyword>
<feature type="domain" description="Methyl-accepting transducer" evidence="4">
    <location>
        <begin position="207"/>
        <end position="457"/>
    </location>
</feature>
<dbReference type="InterPro" id="IPR004089">
    <property type="entry name" value="MCPsignal_dom"/>
</dbReference>
<organism evidence="5 6">
    <name type="scientific">Roseburia yibonii</name>
    <dbReference type="NCBI Taxonomy" id="2763063"/>
    <lineage>
        <taxon>Bacteria</taxon>
        <taxon>Bacillati</taxon>
        <taxon>Bacillota</taxon>
        <taxon>Clostridia</taxon>
        <taxon>Lachnospirales</taxon>
        <taxon>Lachnospiraceae</taxon>
        <taxon>Roseburia</taxon>
    </lineage>
</organism>
<keyword evidence="6" id="KW-1185">Reference proteome</keyword>
<gene>
    <name evidence="5" type="ORF">H8Z76_01200</name>
</gene>
<proteinExistence type="predicted"/>
<keyword evidence="3" id="KW-1133">Transmembrane helix</keyword>
<evidence type="ECO:0000256" key="3">
    <source>
        <dbReference type="SAM" id="Phobius"/>
    </source>
</evidence>
<dbReference type="Proteomes" id="UP000621540">
    <property type="component" value="Unassembled WGS sequence"/>
</dbReference>
<feature type="transmembrane region" description="Helical" evidence="3">
    <location>
        <begin position="70"/>
        <end position="88"/>
    </location>
</feature>
<evidence type="ECO:0000313" key="5">
    <source>
        <dbReference type="EMBL" id="MBC5752653.1"/>
    </source>
</evidence>
<evidence type="ECO:0000259" key="4">
    <source>
        <dbReference type="PROSITE" id="PS50111"/>
    </source>
</evidence>
<name>A0ABR7I708_9FIRM</name>
<dbReference type="PANTHER" id="PTHR32089">
    <property type="entry name" value="METHYL-ACCEPTING CHEMOTAXIS PROTEIN MCPB"/>
    <property type="match status" value="1"/>
</dbReference>
<dbReference type="SUPFAM" id="SSF58104">
    <property type="entry name" value="Methyl-accepting chemotaxis protein (MCP) signaling domain"/>
    <property type="match status" value="1"/>
</dbReference>
<feature type="transmembrane region" description="Helical" evidence="3">
    <location>
        <begin position="145"/>
        <end position="166"/>
    </location>
</feature>
<dbReference type="RefSeq" id="WP_186981397.1">
    <property type="nucleotide sequence ID" value="NZ_JACOQH010000001.1"/>
</dbReference>
<dbReference type="SMART" id="SM00283">
    <property type="entry name" value="MA"/>
    <property type="match status" value="1"/>
</dbReference>
<dbReference type="PROSITE" id="PS50111">
    <property type="entry name" value="CHEMOTAXIS_TRANSDUC_2"/>
    <property type="match status" value="1"/>
</dbReference>
<feature type="transmembrane region" description="Helical" evidence="3">
    <location>
        <begin position="44"/>
        <end position="63"/>
    </location>
</feature>
<feature type="transmembrane region" description="Helical" evidence="3">
    <location>
        <begin position="12"/>
        <end position="32"/>
    </location>
</feature>
<sequence length="488" mass="52712">MTEQQYKRASKKVFLVVAIVYGYVILTMLAYLGANKDASVGKTILQLITAAAVIAVSAFANAAKGGTRQGAIMICTSLAAGYVVIMLVNSTSGTWAYALPMLLATFAYLDYRLMVGGNIVVIGVNLLRLVIQFDLSNSTRTGENVLAVFILCLVAYASISVTKLLIRFNEENMEEIEKAAQVQEESNKKMVLVADNVMKHFDNAMSMLDNLENSIDVSHTSINNIAESTESTAEAIQKQAVMCSDIQGNTDAAENGIHEMIEASRRTDETVKAGAGVVRELKEQAHNVADASNITVEVIQSLTSKVEEVQNFVGTIINISSQTNLLALNASIEAARAGEAGKGFAVVAEEIRQLSEQTKEASNNITEIINKLNDDTKRANDSITNSVASVEKQNELIENTREKFGKVGEEVEALTTNINEAEASIKKILDATGIISDNITQLSATGEEVAASSTEGLRTADSTVEDMKNCRKILEDIYMLAQDLRESV</sequence>
<evidence type="ECO:0000256" key="2">
    <source>
        <dbReference type="PROSITE-ProRule" id="PRU00284"/>
    </source>
</evidence>
<dbReference type="Gene3D" id="1.10.287.950">
    <property type="entry name" value="Methyl-accepting chemotaxis protein"/>
    <property type="match status" value="1"/>
</dbReference>
<evidence type="ECO:0000313" key="6">
    <source>
        <dbReference type="Proteomes" id="UP000621540"/>
    </source>
</evidence>
<dbReference type="EMBL" id="JACOQH010000001">
    <property type="protein sequence ID" value="MBC5752653.1"/>
    <property type="molecule type" value="Genomic_DNA"/>
</dbReference>
<accession>A0ABR7I708</accession>
<keyword evidence="1 2" id="KW-0807">Transducer</keyword>
<protein>
    <submittedName>
        <fullName evidence="5">Chemotaxis protein</fullName>
    </submittedName>
</protein>
<reference evidence="5 6" key="1">
    <citation type="submission" date="2020-08" db="EMBL/GenBank/DDBJ databases">
        <title>Genome public.</title>
        <authorList>
            <person name="Liu C."/>
            <person name="Sun Q."/>
        </authorList>
    </citation>
    <scope>NUCLEOTIDE SEQUENCE [LARGE SCALE GENOMIC DNA]</scope>
    <source>
        <strain evidence="5 6">BX0805</strain>
    </source>
</reference>